<dbReference type="Gene3D" id="3.90.1030.10">
    <property type="entry name" value="Ribosomal protein L17"/>
    <property type="match status" value="1"/>
</dbReference>
<accession>A0A2S5TIW1</accession>
<keyword evidence="2 4" id="KW-0689">Ribosomal protein</keyword>
<reference evidence="6 7" key="1">
    <citation type="submission" date="2018-02" db="EMBL/GenBank/DDBJ databases">
        <title>Genome sequencing of Solimonas sp. HR-BB.</title>
        <authorList>
            <person name="Lee Y."/>
            <person name="Jeon C.O."/>
        </authorList>
    </citation>
    <scope>NUCLEOTIDE SEQUENCE [LARGE SCALE GENOMIC DNA]</scope>
    <source>
        <strain evidence="6 7">HR-BB</strain>
    </source>
</reference>
<gene>
    <name evidence="4 6" type="primary">rplQ</name>
    <name evidence="6" type="ORF">C3942_08310</name>
</gene>
<dbReference type="InterPro" id="IPR047859">
    <property type="entry name" value="Ribosomal_bL17_CS"/>
</dbReference>
<dbReference type="AlphaFoldDB" id="A0A2S5TIW1"/>
<dbReference type="InterPro" id="IPR036373">
    <property type="entry name" value="Ribosomal_bL17_sf"/>
</dbReference>
<dbReference type="PANTHER" id="PTHR14413">
    <property type="entry name" value="RIBOSOMAL PROTEIN L17"/>
    <property type="match status" value="1"/>
</dbReference>
<name>A0A2S5TIW1_9GAMM</name>
<dbReference type="EMBL" id="PSNW01000003">
    <property type="protein sequence ID" value="PPE74748.1"/>
    <property type="molecule type" value="Genomic_DNA"/>
</dbReference>
<comment type="caution">
    <text evidence="6">The sequence shown here is derived from an EMBL/GenBank/DDBJ whole genome shotgun (WGS) entry which is preliminary data.</text>
</comment>
<protein>
    <recommendedName>
        <fullName evidence="4">Large ribosomal subunit protein bL17</fullName>
    </recommendedName>
</protein>
<dbReference type="HAMAP" id="MF_01368">
    <property type="entry name" value="Ribosomal_bL17"/>
    <property type="match status" value="1"/>
</dbReference>
<dbReference type="Pfam" id="PF01196">
    <property type="entry name" value="Ribosomal_L17"/>
    <property type="match status" value="1"/>
</dbReference>
<keyword evidence="7" id="KW-1185">Reference proteome</keyword>
<dbReference type="GO" id="GO:0006412">
    <property type="term" value="P:translation"/>
    <property type="evidence" value="ECO:0007669"/>
    <property type="project" value="UniProtKB-UniRule"/>
</dbReference>
<dbReference type="OrthoDB" id="9809073at2"/>
<evidence type="ECO:0000256" key="4">
    <source>
        <dbReference type="HAMAP-Rule" id="MF_01368"/>
    </source>
</evidence>
<dbReference type="RefSeq" id="WP_104229905.1">
    <property type="nucleotide sequence ID" value="NZ_PSNW01000003.1"/>
</dbReference>
<evidence type="ECO:0000256" key="5">
    <source>
        <dbReference type="RuleBase" id="RU000660"/>
    </source>
</evidence>
<dbReference type="PROSITE" id="PS01167">
    <property type="entry name" value="RIBOSOMAL_L17"/>
    <property type="match status" value="1"/>
</dbReference>
<evidence type="ECO:0000256" key="3">
    <source>
        <dbReference type="ARBA" id="ARBA00023274"/>
    </source>
</evidence>
<keyword evidence="3 4" id="KW-0687">Ribonucleoprotein</keyword>
<dbReference type="GO" id="GO:0022625">
    <property type="term" value="C:cytosolic large ribosomal subunit"/>
    <property type="evidence" value="ECO:0007669"/>
    <property type="project" value="TreeGrafter"/>
</dbReference>
<dbReference type="PANTHER" id="PTHR14413:SF16">
    <property type="entry name" value="LARGE RIBOSOMAL SUBUNIT PROTEIN BL17M"/>
    <property type="match status" value="1"/>
</dbReference>
<comment type="subunit">
    <text evidence="4">Part of the 50S ribosomal subunit. Contacts protein L32.</text>
</comment>
<dbReference type="Proteomes" id="UP000238220">
    <property type="component" value="Unassembled WGS sequence"/>
</dbReference>
<dbReference type="InterPro" id="IPR000456">
    <property type="entry name" value="Ribosomal_bL17"/>
</dbReference>
<evidence type="ECO:0000256" key="1">
    <source>
        <dbReference type="ARBA" id="ARBA00008777"/>
    </source>
</evidence>
<evidence type="ECO:0000256" key="2">
    <source>
        <dbReference type="ARBA" id="ARBA00022980"/>
    </source>
</evidence>
<comment type="similarity">
    <text evidence="1 4 5">Belongs to the bacterial ribosomal protein bL17 family.</text>
</comment>
<dbReference type="SUPFAM" id="SSF64263">
    <property type="entry name" value="Prokaryotic ribosomal protein L17"/>
    <property type="match status" value="1"/>
</dbReference>
<dbReference type="NCBIfam" id="TIGR00059">
    <property type="entry name" value="L17"/>
    <property type="match status" value="1"/>
</dbReference>
<proteinExistence type="inferred from homology"/>
<dbReference type="FunFam" id="3.90.1030.10:FF:000001">
    <property type="entry name" value="50S ribosomal protein L17"/>
    <property type="match status" value="1"/>
</dbReference>
<organism evidence="6 7">
    <name type="scientific">Solimonas fluminis</name>
    <dbReference type="NCBI Taxonomy" id="2086571"/>
    <lineage>
        <taxon>Bacteria</taxon>
        <taxon>Pseudomonadati</taxon>
        <taxon>Pseudomonadota</taxon>
        <taxon>Gammaproteobacteria</taxon>
        <taxon>Nevskiales</taxon>
        <taxon>Nevskiaceae</taxon>
        <taxon>Solimonas</taxon>
    </lineage>
</organism>
<dbReference type="GO" id="GO:0003735">
    <property type="term" value="F:structural constituent of ribosome"/>
    <property type="evidence" value="ECO:0007669"/>
    <property type="project" value="InterPro"/>
</dbReference>
<sequence>MRHGMSGRAFGRSPSHRKATMQAITVALIKNELIKTTVPKAKELRRVAEPLITRAKADTLANRRVVFSRLRDRDAVTKLFTEIGPRYAKRPGGYLRILRCGFRAGDDAPMAYVELVDRPRGEAAPAEAPAA</sequence>
<evidence type="ECO:0000313" key="7">
    <source>
        <dbReference type="Proteomes" id="UP000238220"/>
    </source>
</evidence>
<evidence type="ECO:0000313" key="6">
    <source>
        <dbReference type="EMBL" id="PPE74748.1"/>
    </source>
</evidence>